<keyword evidence="2" id="KW-1185">Reference proteome</keyword>
<dbReference type="EMBL" id="CP034464">
    <property type="protein sequence ID" value="AZP11320.1"/>
    <property type="molecule type" value="Genomic_DNA"/>
</dbReference>
<name>A0A3Q9BPW7_9BURK</name>
<accession>A0A3Q9BPW7</accession>
<dbReference type="KEGG" id="upv:EJN92_04440"/>
<evidence type="ECO:0000313" key="2">
    <source>
        <dbReference type="Proteomes" id="UP000275663"/>
    </source>
</evidence>
<dbReference type="AlphaFoldDB" id="A0A3Q9BPW7"/>
<dbReference type="Proteomes" id="UP000275663">
    <property type="component" value="Chromosome"/>
</dbReference>
<reference evidence="1 2" key="1">
    <citation type="journal article" date="2011" name="Int. J. Syst. Evol. Microbiol.">
        <title>Description of Undibacterium oligocarboniphilum sp. nov., isolated from purified water, and Undibacterium pigrum strain CCUG 49012 as the type strain of Undibacterium parvum sp. nov., and emended descriptions of the genus Undibacterium and the species Undibacterium pigrum.</title>
        <authorList>
            <person name="Eder W."/>
            <person name="Wanner G."/>
            <person name="Ludwig W."/>
            <person name="Busse H.J."/>
            <person name="Ziemke-Kageler F."/>
            <person name="Lang E."/>
        </authorList>
    </citation>
    <scope>NUCLEOTIDE SEQUENCE [LARGE SCALE GENOMIC DNA]</scope>
    <source>
        <strain evidence="1 2">DSM 23061</strain>
    </source>
</reference>
<sequence length="87" mass="9521">MSPGLFKKNIPCRTAYFVLSNSKHAPDQSNVLRNSHRAVSAVATPALSRIGASIETYTFGAGLPETWFIEITVFVLITNLAQRINIS</sequence>
<protein>
    <submittedName>
        <fullName evidence="1">Uncharacterized protein</fullName>
    </submittedName>
</protein>
<gene>
    <name evidence="1" type="ORF">EJN92_04440</name>
</gene>
<proteinExistence type="predicted"/>
<organism evidence="1 2">
    <name type="scientific">Undibacterium parvum</name>
    <dbReference type="NCBI Taxonomy" id="401471"/>
    <lineage>
        <taxon>Bacteria</taxon>
        <taxon>Pseudomonadati</taxon>
        <taxon>Pseudomonadota</taxon>
        <taxon>Betaproteobacteria</taxon>
        <taxon>Burkholderiales</taxon>
        <taxon>Oxalobacteraceae</taxon>
        <taxon>Undibacterium</taxon>
    </lineage>
</organism>
<evidence type="ECO:0000313" key="1">
    <source>
        <dbReference type="EMBL" id="AZP11320.1"/>
    </source>
</evidence>